<feature type="domain" description="Homoserine dehydrogenase catalytic" evidence="16">
    <location>
        <begin position="135"/>
        <end position="313"/>
    </location>
</feature>
<evidence type="ECO:0000256" key="5">
    <source>
        <dbReference type="ARBA" id="ARBA00013376"/>
    </source>
</evidence>
<dbReference type="InterPro" id="IPR019811">
    <property type="entry name" value="HDH_CS"/>
</dbReference>
<dbReference type="GO" id="GO:0009086">
    <property type="term" value="P:methionine biosynthetic process"/>
    <property type="evidence" value="ECO:0007669"/>
    <property type="project" value="UniProtKB-KW"/>
</dbReference>
<dbReference type="SUPFAM" id="SSF55347">
    <property type="entry name" value="Glyceraldehyde-3-phosphate dehydrogenase-like, C-terminal domain"/>
    <property type="match status" value="1"/>
</dbReference>
<feature type="domain" description="Aspartate/homoserine dehydrogenase NAD-binding" evidence="17">
    <location>
        <begin position="9"/>
        <end position="127"/>
    </location>
</feature>
<dbReference type="AlphaFoldDB" id="A0A6V7RK30"/>
<evidence type="ECO:0000259" key="17">
    <source>
        <dbReference type="Pfam" id="PF03447"/>
    </source>
</evidence>
<dbReference type="UniPathway" id="UPA00051">
    <property type="reaction ID" value="UER00465"/>
</dbReference>
<evidence type="ECO:0000256" key="2">
    <source>
        <dbReference type="ARBA" id="ARBA00005062"/>
    </source>
</evidence>
<keyword evidence="10 14" id="KW-0486">Methionine biosynthesis</keyword>
<dbReference type="GO" id="GO:0050661">
    <property type="term" value="F:NADP binding"/>
    <property type="evidence" value="ECO:0007669"/>
    <property type="project" value="InterPro"/>
</dbReference>
<gene>
    <name evidence="18" type="primary">hom</name>
    <name evidence="18" type="ORF">JEODO184_01381</name>
</gene>
<dbReference type="NCBIfam" id="NF004976">
    <property type="entry name" value="PRK06349.1"/>
    <property type="match status" value="1"/>
</dbReference>
<dbReference type="InterPro" id="IPR036291">
    <property type="entry name" value="NAD(P)-bd_dom_sf"/>
</dbReference>
<dbReference type="InterPro" id="IPR001342">
    <property type="entry name" value="HDH_cat"/>
</dbReference>
<keyword evidence="6 14" id="KW-0028">Amino-acid biosynthesis</keyword>
<evidence type="ECO:0000256" key="6">
    <source>
        <dbReference type="ARBA" id="ARBA00022605"/>
    </source>
</evidence>
<evidence type="ECO:0000259" key="16">
    <source>
        <dbReference type="Pfam" id="PF00742"/>
    </source>
</evidence>
<dbReference type="FunFam" id="3.30.360.10:FF:000005">
    <property type="entry name" value="Homoserine dehydrogenase"/>
    <property type="match status" value="1"/>
</dbReference>
<evidence type="ECO:0000256" key="3">
    <source>
        <dbReference type="ARBA" id="ARBA00006753"/>
    </source>
</evidence>
<dbReference type="Gene3D" id="3.30.360.10">
    <property type="entry name" value="Dihydrodipicolinate Reductase, domain 2"/>
    <property type="match status" value="1"/>
</dbReference>
<dbReference type="Proteomes" id="UP000589351">
    <property type="component" value="Unassembled WGS sequence"/>
</dbReference>
<dbReference type="EC" id="1.1.1.3" evidence="4 14"/>
<keyword evidence="19" id="KW-1185">Reference proteome</keyword>
<proteinExistence type="inferred from homology"/>
<dbReference type="RefSeq" id="WP_185125883.1">
    <property type="nucleotide sequence ID" value="NZ_CAJEWD010000008.1"/>
</dbReference>
<keyword evidence="13 14" id="KW-0521">NADP</keyword>
<dbReference type="Pfam" id="PF03447">
    <property type="entry name" value="NAD_binding_3"/>
    <property type="match status" value="1"/>
</dbReference>
<evidence type="ECO:0000256" key="8">
    <source>
        <dbReference type="ARBA" id="ARBA00023002"/>
    </source>
</evidence>
<dbReference type="PANTHER" id="PTHR43331:SF1">
    <property type="entry name" value="HOMOSERINE DEHYDROGENASE"/>
    <property type="match status" value="1"/>
</dbReference>
<feature type="binding site" evidence="13">
    <location>
        <begin position="8"/>
        <end position="15"/>
    </location>
    <ligand>
        <name>NADP(+)</name>
        <dbReference type="ChEBI" id="CHEBI:58349"/>
    </ligand>
</feature>
<dbReference type="Gene3D" id="3.40.50.720">
    <property type="entry name" value="NAD(P)-binding Rossmann-like Domain"/>
    <property type="match status" value="1"/>
</dbReference>
<dbReference type="InterPro" id="IPR005106">
    <property type="entry name" value="Asp/hSer_DH_NAD-bd"/>
</dbReference>
<evidence type="ECO:0000256" key="14">
    <source>
        <dbReference type="RuleBase" id="RU000579"/>
    </source>
</evidence>
<dbReference type="PROSITE" id="PS01042">
    <property type="entry name" value="HOMOSER_DHGENASE"/>
    <property type="match status" value="1"/>
</dbReference>
<evidence type="ECO:0000256" key="7">
    <source>
        <dbReference type="ARBA" id="ARBA00022697"/>
    </source>
</evidence>
<sequence length="408" mass="44774">MEKKIALLGMGTVGSGVLNILKENKDLLLNSTDELLTITHILVSDLNKTRTVDLSGIQVTDNIEDIKNAEIDLVVEVMGGLQDTKTHLLYFLEQGIPVVSANKDMLAEYIDELEHTALNNKTTILYEGAVAGGIPIIHSLTHSLNANRISKVMGILNGTTNFMLTQMADKGLEYEDVLKIAQDMGYAEADPSADVLGLDAARKTLLLARLAFKKRFKMSDLDVIGIDKVDKIDIVHGKKANMTLKLLGVVEDKSSSYHLSVAPIFVDNTHQLSNVKNEKNAVFVEGNAIGQAMFYGPGAGSYETASAVVSDMINTFNLSSKKTILPEEFGEVDQSKEQSDYYFRFSDSIESVKEVLKDYEYKLIDETDKVFIVKSISSKVYEDIQEELQVKASYQVIGAGQDGVAGTN</sequence>
<evidence type="ECO:0000256" key="15">
    <source>
        <dbReference type="RuleBase" id="RU004171"/>
    </source>
</evidence>
<reference evidence="18 19" key="1">
    <citation type="submission" date="2020-07" db="EMBL/GenBank/DDBJ databases">
        <authorList>
            <person name="Criscuolo A."/>
        </authorList>
    </citation>
    <scope>NUCLEOTIDE SEQUENCE [LARGE SCALE GENOMIC DNA]</scope>
    <source>
        <strain evidence="18">CIP111649</strain>
    </source>
</reference>
<keyword evidence="7 14" id="KW-0791">Threonine biosynthesis</keyword>
<evidence type="ECO:0000313" key="18">
    <source>
        <dbReference type="EMBL" id="CAD2078482.1"/>
    </source>
</evidence>
<comment type="caution">
    <text evidence="18">The sequence shown here is derived from an EMBL/GenBank/DDBJ whole genome shotgun (WGS) entry which is preliminary data.</text>
</comment>
<feature type="binding site" evidence="13">
    <location>
        <position position="103"/>
    </location>
    <ligand>
        <name>NADPH</name>
        <dbReference type="ChEBI" id="CHEBI:57783"/>
    </ligand>
</feature>
<keyword evidence="9" id="KW-0915">Sodium</keyword>
<comment type="catalytic activity">
    <reaction evidence="11">
        <text>L-homoserine + NADP(+) = L-aspartate 4-semialdehyde + NADPH + H(+)</text>
        <dbReference type="Rhea" id="RHEA:15761"/>
        <dbReference type="ChEBI" id="CHEBI:15378"/>
        <dbReference type="ChEBI" id="CHEBI:57476"/>
        <dbReference type="ChEBI" id="CHEBI:57783"/>
        <dbReference type="ChEBI" id="CHEBI:58349"/>
        <dbReference type="ChEBI" id="CHEBI:537519"/>
        <dbReference type="EC" id="1.1.1.3"/>
    </reaction>
    <physiologicalReaction direction="right-to-left" evidence="11">
        <dbReference type="Rhea" id="RHEA:15763"/>
    </physiologicalReaction>
</comment>
<evidence type="ECO:0000256" key="11">
    <source>
        <dbReference type="ARBA" id="ARBA00048841"/>
    </source>
</evidence>
<dbReference type="Gene3D" id="3.30.70.260">
    <property type="match status" value="1"/>
</dbReference>
<evidence type="ECO:0000256" key="12">
    <source>
        <dbReference type="PIRSR" id="PIRSR000098-1"/>
    </source>
</evidence>
<dbReference type="Pfam" id="PF00742">
    <property type="entry name" value="Homoserine_dh"/>
    <property type="match status" value="1"/>
</dbReference>
<evidence type="ECO:0000256" key="9">
    <source>
        <dbReference type="ARBA" id="ARBA00023053"/>
    </source>
</evidence>
<accession>A0A6V7RK30</accession>
<evidence type="ECO:0000256" key="1">
    <source>
        <dbReference type="ARBA" id="ARBA00005056"/>
    </source>
</evidence>
<dbReference type="EMBL" id="CAJEWD010000008">
    <property type="protein sequence ID" value="CAD2078482.1"/>
    <property type="molecule type" value="Genomic_DNA"/>
</dbReference>
<keyword evidence="8 14" id="KW-0560">Oxidoreductase</keyword>
<evidence type="ECO:0000256" key="10">
    <source>
        <dbReference type="ARBA" id="ARBA00023167"/>
    </source>
</evidence>
<comment type="similarity">
    <text evidence="3 15">Belongs to the homoserine dehydrogenase family.</text>
</comment>
<dbReference type="PIRSF" id="PIRSF000098">
    <property type="entry name" value="Homoser_dehydrog"/>
    <property type="match status" value="1"/>
</dbReference>
<dbReference type="PANTHER" id="PTHR43331">
    <property type="entry name" value="HOMOSERINE DEHYDROGENASE"/>
    <property type="match status" value="1"/>
</dbReference>
<comment type="pathway">
    <text evidence="2 14">Amino-acid biosynthesis; L-methionine biosynthesis via de novo pathway; L-homoserine from L-aspartate: step 3/3.</text>
</comment>
<feature type="binding site" evidence="13">
    <location>
        <position position="188"/>
    </location>
    <ligand>
        <name>L-homoserine</name>
        <dbReference type="ChEBI" id="CHEBI:57476"/>
    </ligand>
</feature>
<dbReference type="InterPro" id="IPR016204">
    <property type="entry name" value="HDH"/>
</dbReference>
<protein>
    <recommendedName>
        <fullName evidence="5 14">Homoserine dehydrogenase</fullName>
        <ecNumber evidence="4 14">1.1.1.3</ecNumber>
    </recommendedName>
</protein>
<feature type="active site" description="Proton donor" evidence="12">
    <location>
        <position position="203"/>
    </location>
</feature>
<dbReference type="UniPathway" id="UPA00050">
    <property type="reaction ID" value="UER00063"/>
</dbReference>
<evidence type="ECO:0000256" key="13">
    <source>
        <dbReference type="PIRSR" id="PIRSR000098-2"/>
    </source>
</evidence>
<evidence type="ECO:0000256" key="4">
    <source>
        <dbReference type="ARBA" id="ARBA00013213"/>
    </source>
</evidence>
<organism evidence="18 19">
    <name type="scientific">Jeotgalicoccus meleagridis</name>
    <dbReference type="NCBI Taxonomy" id="2759181"/>
    <lineage>
        <taxon>Bacteria</taxon>
        <taxon>Bacillati</taxon>
        <taxon>Bacillota</taxon>
        <taxon>Bacilli</taxon>
        <taxon>Bacillales</taxon>
        <taxon>Staphylococcaceae</taxon>
        <taxon>Jeotgalicoccus</taxon>
    </lineage>
</organism>
<dbReference type="GO" id="GO:0004412">
    <property type="term" value="F:homoserine dehydrogenase activity"/>
    <property type="evidence" value="ECO:0007669"/>
    <property type="project" value="UniProtKB-EC"/>
</dbReference>
<dbReference type="GO" id="GO:0009088">
    <property type="term" value="P:threonine biosynthetic process"/>
    <property type="evidence" value="ECO:0007669"/>
    <property type="project" value="UniProtKB-UniPathway"/>
</dbReference>
<comment type="pathway">
    <text evidence="1 14">Amino-acid biosynthesis; L-threonine biosynthesis; L-threonine from L-aspartate: step 3/5.</text>
</comment>
<evidence type="ECO:0000313" key="19">
    <source>
        <dbReference type="Proteomes" id="UP000589351"/>
    </source>
</evidence>
<dbReference type="SUPFAM" id="SSF51735">
    <property type="entry name" value="NAD(P)-binding Rossmann-fold domains"/>
    <property type="match status" value="1"/>
</dbReference>
<name>A0A6V7RK30_9STAP</name>